<keyword evidence="2" id="KW-0808">Transferase</keyword>
<dbReference type="Pfam" id="PF07714">
    <property type="entry name" value="PK_Tyr_Ser-Thr"/>
    <property type="match status" value="1"/>
</dbReference>
<dbReference type="Pfam" id="PF00069">
    <property type="entry name" value="Pkinase"/>
    <property type="match status" value="1"/>
</dbReference>
<keyword evidence="6" id="KW-1133">Transmembrane helix</keyword>
<keyword evidence="9" id="KW-1185">Reference proteome</keyword>
<dbReference type="SUPFAM" id="SSF56112">
    <property type="entry name" value="Protein kinase-like (PK-like)"/>
    <property type="match status" value="1"/>
</dbReference>
<dbReference type="Gene3D" id="3.30.200.20">
    <property type="entry name" value="Phosphorylase Kinase, domain 1"/>
    <property type="match status" value="1"/>
</dbReference>
<dbReference type="InterPro" id="IPR011009">
    <property type="entry name" value="Kinase-like_dom_sf"/>
</dbReference>
<dbReference type="AlphaFoldDB" id="A0A068VNK2"/>
<dbReference type="Proteomes" id="UP000295252">
    <property type="component" value="Unassembled WGS sequence"/>
</dbReference>
<dbReference type="InterPro" id="IPR008271">
    <property type="entry name" value="Ser/Thr_kinase_AS"/>
</dbReference>
<keyword evidence="5" id="KW-0067">ATP-binding</keyword>
<dbReference type="Gene3D" id="1.10.510.10">
    <property type="entry name" value="Transferase(Phosphotransferase) domain 1"/>
    <property type="match status" value="1"/>
</dbReference>
<evidence type="ECO:0000313" key="9">
    <source>
        <dbReference type="Proteomes" id="UP000295252"/>
    </source>
</evidence>
<dbReference type="PANTHER" id="PTHR27002">
    <property type="entry name" value="RECEPTOR-LIKE SERINE/THREONINE-PROTEIN KINASE SD1-8"/>
    <property type="match status" value="1"/>
</dbReference>
<dbReference type="InterPro" id="IPR000719">
    <property type="entry name" value="Prot_kinase_dom"/>
</dbReference>
<sequence>MTLKECEKICLKNYDKIAALNFMLLLTRSWRMNLQLFIICKWYFMKSRTLGLTTYSASCSSFKVLKRQRKLAEQLSSAKSDNKNLDLSLFDLKTIAQATNNFSRDNKLGKGRFGPVYNVNIALLSSHFWGTFEEGQAIAVKQLSEYSNKGLDELKNEVKYIAELQHRNLVKLLGCCIQGEEKICAFTKKLIRRVLVKMLYDSRLTIIHRDLKTSNILLNSEMKQKISLLWNGQNFLEEVRLKQAQKEFGYMSSEYAIDGVFSTKLDVFSFGILVLEVVIGREQSIHCIIFLMSSTNHHNSLLNSQAWLLYKNGKFQELIDDHLSPSCYLSEVIRSIHVGLVCVQQSLDDRPSMLSMVLISYLSLTSLTISLIEISFLNMIRARKQTVLAIDSTSHC</sequence>
<keyword evidence="4" id="KW-0418">Kinase</keyword>
<protein>
    <submittedName>
        <fullName evidence="8">DH200=94 genomic scaffold, scaffold_3206</fullName>
    </submittedName>
</protein>
<gene>
    <name evidence="8" type="ORF">GSCOC_T00001731001</name>
</gene>
<name>A0A068VNK2_COFCA</name>
<evidence type="ECO:0000256" key="1">
    <source>
        <dbReference type="ARBA" id="ARBA00022527"/>
    </source>
</evidence>
<dbReference type="STRING" id="49390.A0A068VNK2"/>
<proteinExistence type="predicted"/>
<keyword evidence="6" id="KW-0472">Membrane</keyword>
<evidence type="ECO:0000256" key="5">
    <source>
        <dbReference type="ARBA" id="ARBA00022840"/>
    </source>
</evidence>
<keyword evidence="1" id="KW-0723">Serine/threonine-protein kinase</keyword>
<evidence type="ECO:0000259" key="7">
    <source>
        <dbReference type="PROSITE" id="PS50011"/>
    </source>
</evidence>
<dbReference type="GO" id="GO:0004674">
    <property type="term" value="F:protein serine/threonine kinase activity"/>
    <property type="evidence" value="ECO:0007669"/>
    <property type="project" value="UniProtKB-KW"/>
</dbReference>
<dbReference type="Gramene" id="CDP21298">
    <property type="protein sequence ID" value="CDP21298"/>
    <property type="gene ID" value="GSCOC_T00001731001"/>
</dbReference>
<accession>A0A068VNK2</accession>
<feature type="domain" description="Protein kinase" evidence="7">
    <location>
        <begin position="102"/>
        <end position="362"/>
    </location>
</feature>
<dbReference type="SMART" id="SM00220">
    <property type="entry name" value="S_TKc"/>
    <property type="match status" value="1"/>
</dbReference>
<organism evidence="8 9">
    <name type="scientific">Coffea canephora</name>
    <name type="common">Robusta coffee</name>
    <dbReference type="NCBI Taxonomy" id="49390"/>
    <lineage>
        <taxon>Eukaryota</taxon>
        <taxon>Viridiplantae</taxon>
        <taxon>Streptophyta</taxon>
        <taxon>Embryophyta</taxon>
        <taxon>Tracheophyta</taxon>
        <taxon>Spermatophyta</taxon>
        <taxon>Magnoliopsida</taxon>
        <taxon>eudicotyledons</taxon>
        <taxon>Gunneridae</taxon>
        <taxon>Pentapetalae</taxon>
        <taxon>asterids</taxon>
        <taxon>lamiids</taxon>
        <taxon>Gentianales</taxon>
        <taxon>Rubiaceae</taxon>
        <taxon>Ixoroideae</taxon>
        <taxon>Gardenieae complex</taxon>
        <taxon>Bertiereae - Coffeeae clade</taxon>
        <taxon>Coffeeae</taxon>
        <taxon>Coffea</taxon>
    </lineage>
</organism>
<reference evidence="9" key="1">
    <citation type="journal article" date="2014" name="Science">
        <title>The coffee genome provides insight into the convergent evolution of caffeine biosynthesis.</title>
        <authorList>
            <person name="Denoeud F."/>
            <person name="Carretero-Paulet L."/>
            <person name="Dereeper A."/>
            <person name="Droc G."/>
            <person name="Guyot R."/>
            <person name="Pietrella M."/>
            <person name="Zheng C."/>
            <person name="Alberti A."/>
            <person name="Anthony F."/>
            <person name="Aprea G."/>
            <person name="Aury J.M."/>
            <person name="Bento P."/>
            <person name="Bernard M."/>
            <person name="Bocs S."/>
            <person name="Campa C."/>
            <person name="Cenci A."/>
            <person name="Combes M.C."/>
            <person name="Crouzillat D."/>
            <person name="Da Silva C."/>
            <person name="Daddiego L."/>
            <person name="De Bellis F."/>
            <person name="Dussert S."/>
            <person name="Garsmeur O."/>
            <person name="Gayraud T."/>
            <person name="Guignon V."/>
            <person name="Jahn K."/>
            <person name="Jamilloux V."/>
            <person name="Joet T."/>
            <person name="Labadie K."/>
            <person name="Lan T."/>
            <person name="Leclercq J."/>
            <person name="Lepelley M."/>
            <person name="Leroy T."/>
            <person name="Li L.T."/>
            <person name="Librado P."/>
            <person name="Lopez L."/>
            <person name="Munoz A."/>
            <person name="Noel B."/>
            <person name="Pallavicini A."/>
            <person name="Perrotta G."/>
            <person name="Poncet V."/>
            <person name="Pot D."/>
            <person name="Priyono X."/>
            <person name="Rigoreau M."/>
            <person name="Rouard M."/>
            <person name="Rozas J."/>
            <person name="Tranchant-Dubreuil C."/>
            <person name="VanBuren R."/>
            <person name="Zhang Q."/>
            <person name="Andrade A.C."/>
            <person name="Argout X."/>
            <person name="Bertrand B."/>
            <person name="de Kochko A."/>
            <person name="Graziosi G."/>
            <person name="Henry R.J."/>
            <person name="Jayarama X."/>
            <person name="Ming R."/>
            <person name="Nagai C."/>
            <person name="Rounsley S."/>
            <person name="Sankoff D."/>
            <person name="Giuliano G."/>
            <person name="Albert V.A."/>
            <person name="Wincker P."/>
            <person name="Lashermes P."/>
        </authorList>
    </citation>
    <scope>NUCLEOTIDE SEQUENCE [LARGE SCALE GENOMIC DNA]</scope>
    <source>
        <strain evidence="9">cv. DH200-94</strain>
    </source>
</reference>
<dbReference type="PROSITE" id="PS00108">
    <property type="entry name" value="PROTEIN_KINASE_ST"/>
    <property type="match status" value="1"/>
</dbReference>
<dbReference type="InterPro" id="IPR001245">
    <property type="entry name" value="Ser-Thr/Tyr_kinase_cat_dom"/>
</dbReference>
<dbReference type="GO" id="GO:0005524">
    <property type="term" value="F:ATP binding"/>
    <property type="evidence" value="ECO:0007669"/>
    <property type="project" value="UniProtKB-KW"/>
</dbReference>
<dbReference type="GO" id="GO:0005886">
    <property type="term" value="C:plasma membrane"/>
    <property type="evidence" value="ECO:0007669"/>
    <property type="project" value="TreeGrafter"/>
</dbReference>
<keyword evidence="3" id="KW-0547">Nucleotide-binding</keyword>
<evidence type="ECO:0000256" key="6">
    <source>
        <dbReference type="SAM" id="Phobius"/>
    </source>
</evidence>
<dbReference type="PANTHER" id="PTHR27002:SF851">
    <property type="entry name" value="G-TYPE LECTIN S-RECEPTOR-LIKE SERINE_THREONINE-PROTEIN KINASE SD1-1"/>
    <property type="match status" value="1"/>
</dbReference>
<keyword evidence="6" id="KW-0812">Transmembrane</keyword>
<dbReference type="EMBL" id="HG742290">
    <property type="protein sequence ID" value="CDP21298.1"/>
    <property type="molecule type" value="Genomic_DNA"/>
</dbReference>
<evidence type="ECO:0000256" key="3">
    <source>
        <dbReference type="ARBA" id="ARBA00022741"/>
    </source>
</evidence>
<feature type="transmembrane region" description="Helical" evidence="6">
    <location>
        <begin position="353"/>
        <end position="376"/>
    </location>
</feature>
<evidence type="ECO:0000313" key="8">
    <source>
        <dbReference type="EMBL" id="CDP21298.1"/>
    </source>
</evidence>
<dbReference type="InParanoid" id="A0A068VNK2"/>
<evidence type="ECO:0000256" key="4">
    <source>
        <dbReference type="ARBA" id="ARBA00022777"/>
    </source>
</evidence>
<dbReference type="PhylomeDB" id="A0A068VNK2"/>
<dbReference type="PROSITE" id="PS50011">
    <property type="entry name" value="PROTEIN_KINASE_DOM"/>
    <property type="match status" value="1"/>
</dbReference>
<evidence type="ECO:0000256" key="2">
    <source>
        <dbReference type="ARBA" id="ARBA00022679"/>
    </source>
</evidence>